<dbReference type="Proteomes" id="UP000776700">
    <property type="component" value="Unassembled WGS sequence"/>
</dbReference>
<dbReference type="NCBIfam" id="TIGR00573">
    <property type="entry name" value="dnaq"/>
    <property type="match status" value="1"/>
</dbReference>
<dbReference type="GO" id="GO:0005829">
    <property type="term" value="C:cytosol"/>
    <property type="evidence" value="ECO:0007669"/>
    <property type="project" value="TreeGrafter"/>
</dbReference>
<dbReference type="Gene3D" id="3.30.420.10">
    <property type="entry name" value="Ribonuclease H-like superfamily/Ribonuclease H"/>
    <property type="match status" value="1"/>
</dbReference>
<dbReference type="PANTHER" id="PTHR30231">
    <property type="entry name" value="DNA POLYMERASE III SUBUNIT EPSILON"/>
    <property type="match status" value="1"/>
</dbReference>
<feature type="domain" description="Exonuclease" evidence="2">
    <location>
        <begin position="24"/>
        <end position="189"/>
    </location>
</feature>
<evidence type="ECO:0000256" key="1">
    <source>
        <dbReference type="ARBA" id="ARBA00022839"/>
    </source>
</evidence>
<dbReference type="GO" id="GO:0008408">
    <property type="term" value="F:3'-5' exonuclease activity"/>
    <property type="evidence" value="ECO:0007669"/>
    <property type="project" value="TreeGrafter"/>
</dbReference>
<keyword evidence="1 3" id="KW-0269">Exonuclease</keyword>
<keyword evidence="1 3" id="KW-0540">Nuclease</keyword>
<dbReference type="InterPro" id="IPR036397">
    <property type="entry name" value="RNaseH_sf"/>
</dbReference>
<dbReference type="FunFam" id="3.30.420.10:FF:000045">
    <property type="entry name" value="3'-5' exonuclease DinG"/>
    <property type="match status" value="1"/>
</dbReference>
<dbReference type="InterPro" id="IPR012337">
    <property type="entry name" value="RNaseH-like_sf"/>
</dbReference>
<reference evidence="3" key="1">
    <citation type="journal article" date="2021" name="PeerJ">
        <title>Extensive microbial diversity within the chicken gut microbiome revealed by metagenomics and culture.</title>
        <authorList>
            <person name="Gilroy R."/>
            <person name="Ravi A."/>
            <person name="Getino M."/>
            <person name="Pursley I."/>
            <person name="Horton D.L."/>
            <person name="Alikhan N.F."/>
            <person name="Baker D."/>
            <person name="Gharbi K."/>
            <person name="Hall N."/>
            <person name="Watson M."/>
            <person name="Adriaenssens E.M."/>
            <person name="Foster-Nyarko E."/>
            <person name="Jarju S."/>
            <person name="Secka A."/>
            <person name="Antonio M."/>
            <person name="Oren A."/>
            <person name="Chaudhuri R.R."/>
            <person name="La Ragione R."/>
            <person name="Hildebrand F."/>
            <person name="Pallen M.J."/>
        </authorList>
    </citation>
    <scope>NUCLEOTIDE SEQUENCE</scope>
    <source>
        <strain evidence="3">1277</strain>
    </source>
</reference>
<dbReference type="Pfam" id="PF00929">
    <property type="entry name" value="RNase_T"/>
    <property type="match status" value="1"/>
</dbReference>
<dbReference type="GO" id="GO:0045004">
    <property type="term" value="P:DNA replication proofreading"/>
    <property type="evidence" value="ECO:0007669"/>
    <property type="project" value="TreeGrafter"/>
</dbReference>
<comment type="caution">
    <text evidence="3">The sequence shown here is derived from an EMBL/GenBank/DDBJ whole genome shotgun (WGS) entry which is preliminary data.</text>
</comment>
<accession>A0A921MZ66</accession>
<keyword evidence="1 3" id="KW-0378">Hydrolase</keyword>
<dbReference type="CDD" id="cd06127">
    <property type="entry name" value="DEDDh"/>
    <property type="match status" value="1"/>
</dbReference>
<dbReference type="SUPFAM" id="SSF53098">
    <property type="entry name" value="Ribonuclease H-like"/>
    <property type="match status" value="1"/>
</dbReference>
<evidence type="ECO:0000259" key="2">
    <source>
        <dbReference type="SMART" id="SM00479"/>
    </source>
</evidence>
<sequence length="189" mass="22125">MLILLLRYDLSKLLAIIRRMVMQEYVVVDLETTGLDPYKGCEIIEIGITEINEDKIVRNYSRLIKPKSHIPYFITEITNISDDMVENEESIEKVLPRFRKYLGDKTMIAHNAKFDLKFLNYYLELLNLEPITNYICTLEMLKQVKSYKGKNKKLETACSYYNIENKNAHRADSDTLATAKLFLTIKDKI</sequence>
<dbReference type="AlphaFoldDB" id="A0A921MZ66"/>
<proteinExistence type="predicted"/>
<protein>
    <submittedName>
        <fullName evidence="3">3'-5' exonuclease</fullName>
    </submittedName>
</protein>
<organism evidence="3 4">
    <name type="scientific">Romboutsia timonensis</name>
    <dbReference type="NCBI Taxonomy" id="1776391"/>
    <lineage>
        <taxon>Bacteria</taxon>
        <taxon>Bacillati</taxon>
        <taxon>Bacillota</taxon>
        <taxon>Clostridia</taxon>
        <taxon>Peptostreptococcales</taxon>
        <taxon>Peptostreptococcaceae</taxon>
        <taxon>Romboutsia</taxon>
    </lineage>
</organism>
<dbReference type="GO" id="GO:0003887">
    <property type="term" value="F:DNA-directed DNA polymerase activity"/>
    <property type="evidence" value="ECO:0007669"/>
    <property type="project" value="InterPro"/>
</dbReference>
<dbReference type="InterPro" id="IPR006054">
    <property type="entry name" value="DnaQ"/>
</dbReference>
<evidence type="ECO:0000313" key="4">
    <source>
        <dbReference type="Proteomes" id="UP000776700"/>
    </source>
</evidence>
<dbReference type="EMBL" id="DYUB01000047">
    <property type="protein sequence ID" value="HJG95707.1"/>
    <property type="molecule type" value="Genomic_DNA"/>
</dbReference>
<dbReference type="SMART" id="SM00479">
    <property type="entry name" value="EXOIII"/>
    <property type="match status" value="1"/>
</dbReference>
<gene>
    <name evidence="3" type="ORF">K8V90_01240</name>
</gene>
<reference evidence="3" key="2">
    <citation type="submission" date="2021-09" db="EMBL/GenBank/DDBJ databases">
        <authorList>
            <person name="Gilroy R."/>
        </authorList>
    </citation>
    <scope>NUCLEOTIDE SEQUENCE</scope>
    <source>
        <strain evidence="3">1277</strain>
    </source>
</reference>
<evidence type="ECO:0000313" key="3">
    <source>
        <dbReference type="EMBL" id="HJG95707.1"/>
    </source>
</evidence>
<dbReference type="InterPro" id="IPR013520">
    <property type="entry name" value="Ribonucl_H"/>
</dbReference>
<dbReference type="PANTHER" id="PTHR30231:SF37">
    <property type="entry name" value="EXODEOXYRIBONUCLEASE 10"/>
    <property type="match status" value="1"/>
</dbReference>
<dbReference type="GO" id="GO:0003677">
    <property type="term" value="F:DNA binding"/>
    <property type="evidence" value="ECO:0007669"/>
    <property type="project" value="InterPro"/>
</dbReference>
<name>A0A921MZ66_9FIRM</name>